<evidence type="ECO:0000259" key="1">
    <source>
        <dbReference type="Pfam" id="PF21831"/>
    </source>
</evidence>
<sequence>MNQELPESLRQWVEVEVQGGCRSEGEVLARLRARFAAHPDVGDGLESWMEQARQWLDAQDAREHGWGDEATANDALDQAFAALHREGIVALQDVEDGWGEVAAGAVRHPAVVRGAVFYSREALTRTMVNGEALRLSFTSTALVPKCKVKPELEKALAGKVRDTLASHGIETRWDGDLDSAIEIPAFPWRKRRRNAVIPDWSVAGVVRGLQLLDNVGEGAAIEGAKQFVVECAKRHYGEALTFEAAHVPETGVFDLYAVIAVVENHSEPPNSSARLLSEIEPLFPGAGFVDGDEMLIQLFYREVDRLKARVHDVQYPGVLRMTTVGCLMPAVSARELREGVLGHLPAAPQE</sequence>
<dbReference type="RefSeq" id="WP_206716035.1">
    <property type="nucleotide sequence ID" value="NZ_CP071091.1"/>
</dbReference>
<evidence type="ECO:0000313" key="3">
    <source>
        <dbReference type="Proteomes" id="UP000663090"/>
    </source>
</evidence>
<feature type="domain" description="DUF6891" evidence="1">
    <location>
        <begin position="4"/>
        <end position="192"/>
    </location>
</feature>
<gene>
    <name evidence="2" type="ORF">JY572_39070</name>
</gene>
<evidence type="ECO:0000313" key="2">
    <source>
        <dbReference type="EMBL" id="QSQ14244.1"/>
    </source>
</evidence>
<dbReference type="EMBL" id="CP071091">
    <property type="protein sequence ID" value="QSQ14244.1"/>
    <property type="molecule type" value="Genomic_DNA"/>
</dbReference>
<name>A0ABX7N744_9BACT</name>
<dbReference type="InterPro" id="IPR054186">
    <property type="entry name" value="DUF6891"/>
</dbReference>
<keyword evidence="3" id="KW-1185">Reference proteome</keyword>
<accession>A0ABX7N744</accession>
<reference evidence="2 3" key="1">
    <citation type="submission" date="2021-02" db="EMBL/GenBank/DDBJ databases">
        <title>De Novo genome assembly of isolated myxobacteria.</title>
        <authorList>
            <person name="Stevens D.C."/>
        </authorList>
    </citation>
    <scope>NUCLEOTIDE SEQUENCE [LARGE SCALE GENOMIC DNA]</scope>
    <source>
        <strain evidence="2 3">SCHIC003</strain>
    </source>
</reference>
<dbReference type="Pfam" id="PF21831">
    <property type="entry name" value="DUF6891"/>
    <property type="match status" value="1"/>
</dbReference>
<dbReference type="Proteomes" id="UP000663090">
    <property type="component" value="Chromosome"/>
</dbReference>
<protein>
    <recommendedName>
        <fullName evidence="1">DUF6891 domain-containing protein</fullName>
    </recommendedName>
</protein>
<proteinExistence type="predicted"/>
<organism evidence="2 3">
    <name type="scientific">Myxococcus landrumensis</name>
    <dbReference type="NCBI Taxonomy" id="2813577"/>
    <lineage>
        <taxon>Bacteria</taxon>
        <taxon>Pseudomonadati</taxon>
        <taxon>Myxococcota</taxon>
        <taxon>Myxococcia</taxon>
        <taxon>Myxococcales</taxon>
        <taxon>Cystobacterineae</taxon>
        <taxon>Myxococcaceae</taxon>
        <taxon>Myxococcus</taxon>
    </lineage>
</organism>